<protein>
    <submittedName>
        <fullName evidence="1">Uncharacterized protein</fullName>
    </submittedName>
</protein>
<dbReference type="PANTHER" id="PTHR37807">
    <property type="entry name" value="OS07G0160300 PROTEIN"/>
    <property type="match status" value="1"/>
</dbReference>
<accession>A0ABR2BP71</accession>
<comment type="caution">
    <text evidence="1">The sequence shown here is derived from an EMBL/GenBank/DDBJ whole genome shotgun (WGS) entry which is preliminary data.</text>
</comment>
<dbReference type="InterPro" id="IPR027417">
    <property type="entry name" value="P-loop_NTPase"/>
</dbReference>
<evidence type="ECO:0000313" key="1">
    <source>
        <dbReference type="EMBL" id="KAK8508826.1"/>
    </source>
</evidence>
<dbReference type="EMBL" id="JBBPBM010000097">
    <property type="protein sequence ID" value="KAK8508826.1"/>
    <property type="molecule type" value="Genomic_DNA"/>
</dbReference>
<organism evidence="1 2">
    <name type="scientific">Hibiscus sabdariffa</name>
    <name type="common">roselle</name>
    <dbReference type="NCBI Taxonomy" id="183260"/>
    <lineage>
        <taxon>Eukaryota</taxon>
        <taxon>Viridiplantae</taxon>
        <taxon>Streptophyta</taxon>
        <taxon>Embryophyta</taxon>
        <taxon>Tracheophyta</taxon>
        <taxon>Spermatophyta</taxon>
        <taxon>Magnoliopsida</taxon>
        <taxon>eudicotyledons</taxon>
        <taxon>Gunneridae</taxon>
        <taxon>Pentapetalae</taxon>
        <taxon>rosids</taxon>
        <taxon>malvids</taxon>
        <taxon>Malvales</taxon>
        <taxon>Malvaceae</taxon>
        <taxon>Malvoideae</taxon>
        <taxon>Hibiscus</taxon>
    </lineage>
</organism>
<reference evidence="1 2" key="1">
    <citation type="journal article" date="2024" name="G3 (Bethesda)">
        <title>Genome assembly of Hibiscus sabdariffa L. provides insights into metabolisms of medicinal natural products.</title>
        <authorList>
            <person name="Kim T."/>
        </authorList>
    </citation>
    <scope>NUCLEOTIDE SEQUENCE [LARGE SCALE GENOMIC DNA]</scope>
    <source>
        <strain evidence="1">TK-2024</strain>
        <tissue evidence="1">Old leaves</tissue>
    </source>
</reference>
<name>A0ABR2BP71_9ROSI</name>
<sequence>MGKQEVERLDAPMILAVKGHLKSARNIVAYELAKHLKYPLIDQDEITPLLQNSQHLHDMSLDIALTIASIQLKVLKLGVIVSTPLSQRTHLDSLKKQAESAGAVLVIIQCLPKDESSDFSIEEVPRLIVDTRKQNFVAEEFVSDELDKAEFRGIFVLTA</sequence>
<proteinExistence type="predicted"/>
<evidence type="ECO:0000313" key="2">
    <source>
        <dbReference type="Proteomes" id="UP001472677"/>
    </source>
</evidence>
<dbReference type="Proteomes" id="UP001472677">
    <property type="component" value="Unassembled WGS sequence"/>
</dbReference>
<keyword evidence="2" id="KW-1185">Reference proteome</keyword>
<dbReference type="Gene3D" id="3.40.50.300">
    <property type="entry name" value="P-loop containing nucleotide triphosphate hydrolases"/>
    <property type="match status" value="1"/>
</dbReference>
<gene>
    <name evidence="1" type="ORF">V6N12_034928</name>
</gene>
<dbReference type="PANTHER" id="PTHR37807:SF4">
    <property type="entry name" value="DC1 DOMAIN-CONTAINING PROTEIN"/>
    <property type="match status" value="1"/>
</dbReference>